<gene>
    <name evidence="1" type="ORF">GX50_02390</name>
</gene>
<name>A0A2B7ZNR9_9EURO</name>
<protein>
    <submittedName>
        <fullName evidence="1">Uncharacterized protein</fullName>
    </submittedName>
</protein>
<organism evidence="1 2">
    <name type="scientific">[Emmonsia] crescens</name>
    <dbReference type="NCBI Taxonomy" id="73230"/>
    <lineage>
        <taxon>Eukaryota</taxon>
        <taxon>Fungi</taxon>
        <taxon>Dikarya</taxon>
        <taxon>Ascomycota</taxon>
        <taxon>Pezizomycotina</taxon>
        <taxon>Eurotiomycetes</taxon>
        <taxon>Eurotiomycetidae</taxon>
        <taxon>Onygenales</taxon>
        <taxon>Ajellomycetaceae</taxon>
        <taxon>Emergomyces</taxon>
    </lineage>
</organism>
<reference evidence="1 2" key="1">
    <citation type="submission" date="2017-10" db="EMBL/GenBank/DDBJ databases">
        <title>Comparative genomics in systemic dimorphic fungi from Ajellomycetaceae.</title>
        <authorList>
            <person name="Munoz J.F."/>
            <person name="Mcewen J.G."/>
            <person name="Clay O.K."/>
            <person name="Cuomo C.A."/>
        </authorList>
    </citation>
    <scope>NUCLEOTIDE SEQUENCE [LARGE SCALE GENOMIC DNA]</scope>
    <source>
        <strain evidence="1 2">UAMH4076</strain>
    </source>
</reference>
<evidence type="ECO:0000313" key="2">
    <source>
        <dbReference type="Proteomes" id="UP000226031"/>
    </source>
</evidence>
<dbReference type="VEuPathDB" id="FungiDB:EMCG_01418"/>
<dbReference type="Proteomes" id="UP000226031">
    <property type="component" value="Unassembled WGS sequence"/>
</dbReference>
<comment type="caution">
    <text evidence="1">The sequence shown here is derived from an EMBL/GenBank/DDBJ whole genome shotgun (WGS) entry which is preliminary data.</text>
</comment>
<proteinExistence type="predicted"/>
<keyword evidence="2" id="KW-1185">Reference proteome</keyword>
<accession>A0A2B7ZNR9</accession>
<sequence>MDEFKIYVSRAERCFTPYIISSPLFIIDATLSSTPPLQTMSPISKNMSDRHSAHFFACILNTISNWCPEDQAKAADVAVGYLISNFHLIHHEQDLDASILCLIKYTNSFHHLCMQLSTSTVLPSTGSTNADITPLALAVKVCLGNLQLVEAFSSIQHEWTALWLSDIESLRRLTHLDRAYTAKSPGPIVRSA</sequence>
<evidence type="ECO:0000313" key="1">
    <source>
        <dbReference type="EMBL" id="PGH34829.1"/>
    </source>
</evidence>
<dbReference type="AlphaFoldDB" id="A0A2B7ZNR9"/>
<dbReference type="EMBL" id="PDND01000033">
    <property type="protein sequence ID" value="PGH34829.1"/>
    <property type="molecule type" value="Genomic_DNA"/>
</dbReference>